<comment type="similarity">
    <text evidence="1">Belongs to the sigma-70 factor family. ECF subfamily.</text>
</comment>
<feature type="domain" description="RNA polymerase sigma factor 70 region 4 type 2" evidence="6">
    <location>
        <begin position="115"/>
        <end position="162"/>
    </location>
</feature>
<dbReference type="PANTHER" id="PTHR43133:SF46">
    <property type="entry name" value="RNA POLYMERASE SIGMA-70 FACTOR ECF SUBFAMILY"/>
    <property type="match status" value="1"/>
</dbReference>
<keyword evidence="3" id="KW-0731">Sigma factor</keyword>
<dbReference type="Gene3D" id="1.10.10.10">
    <property type="entry name" value="Winged helix-like DNA-binding domain superfamily/Winged helix DNA-binding domain"/>
    <property type="match status" value="1"/>
</dbReference>
<dbReference type="InterPro" id="IPR013324">
    <property type="entry name" value="RNA_pol_sigma_r3/r4-like"/>
</dbReference>
<dbReference type="AlphaFoldDB" id="A0A948TKU4"/>
<dbReference type="InterPro" id="IPR013249">
    <property type="entry name" value="RNA_pol_sigma70_r4_t2"/>
</dbReference>
<evidence type="ECO:0000256" key="2">
    <source>
        <dbReference type="ARBA" id="ARBA00023015"/>
    </source>
</evidence>
<reference evidence="7" key="2">
    <citation type="submission" date="2021-04" db="EMBL/GenBank/DDBJ databases">
        <authorList>
            <person name="Gilroy R."/>
        </authorList>
    </citation>
    <scope>NUCLEOTIDE SEQUENCE</scope>
    <source>
        <strain evidence="7">8470</strain>
    </source>
</reference>
<evidence type="ECO:0000259" key="5">
    <source>
        <dbReference type="Pfam" id="PF04542"/>
    </source>
</evidence>
<keyword evidence="2" id="KW-0805">Transcription regulation</keyword>
<dbReference type="NCBIfam" id="TIGR02937">
    <property type="entry name" value="sigma70-ECF"/>
    <property type="match status" value="1"/>
</dbReference>
<protein>
    <submittedName>
        <fullName evidence="7">Sigma-70 family RNA polymerase sigma factor</fullName>
    </submittedName>
</protein>
<dbReference type="Gene3D" id="1.10.1740.10">
    <property type="match status" value="1"/>
</dbReference>
<evidence type="ECO:0000259" key="6">
    <source>
        <dbReference type="Pfam" id="PF08281"/>
    </source>
</evidence>
<keyword evidence="4" id="KW-0804">Transcription</keyword>
<dbReference type="InterPro" id="IPR007627">
    <property type="entry name" value="RNA_pol_sigma70_r2"/>
</dbReference>
<sequence length="171" mass="20268">MKSSSDASYLLVDRTYRECRDSVYRYILRKVECEEDSRDLTHDAFLRLLEYRRMLNEETVRHFLFTIARNLATDWLRRHCRHQEISAYLMEGLSASVQDAESEVIAGDLLQVELRKVECLPRKCRTIYRMSRFGEMTADEIAESLNLSKRTVEGHLLAGRRQVREFLRKCI</sequence>
<dbReference type="EMBL" id="JAHLFJ010000010">
    <property type="protein sequence ID" value="MBU3855124.1"/>
    <property type="molecule type" value="Genomic_DNA"/>
</dbReference>
<dbReference type="Pfam" id="PF08281">
    <property type="entry name" value="Sigma70_r4_2"/>
    <property type="match status" value="1"/>
</dbReference>
<gene>
    <name evidence="7" type="ORF">H9928_00940</name>
</gene>
<organism evidence="7 8">
    <name type="scientific">Candidatus Phocaeicola excrementipullorum</name>
    <dbReference type="NCBI Taxonomy" id="2838731"/>
    <lineage>
        <taxon>Bacteria</taxon>
        <taxon>Pseudomonadati</taxon>
        <taxon>Bacteroidota</taxon>
        <taxon>Bacteroidia</taxon>
        <taxon>Bacteroidales</taxon>
        <taxon>Bacteroidaceae</taxon>
        <taxon>Phocaeicola</taxon>
    </lineage>
</organism>
<dbReference type="Proteomes" id="UP000784286">
    <property type="component" value="Unassembled WGS sequence"/>
</dbReference>
<evidence type="ECO:0000256" key="4">
    <source>
        <dbReference type="ARBA" id="ARBA00023163"/>
    </source>
</evidence>
<evidence type="ECO:0000313" key="8">
    <source>
        <dbReference type="Proteomes" id="UP000784286"/>
    </source>
</evidence>
<dbReference type="InterPro" id="IPR013325">
    <property type="entry name" value="RNA_pol_sigma_r2"/>
</dbReference>
<dbReference type="SUPFAM" id="SSF88946">
    <property type="entry name" value="Sigma2 domain of RNA polymerase sigma factors"/>
    <property type="match status" value="1"/>
</dbReference>
<comment type="caution">
    <text evidence="7">The sequence shown here is derived from an EMBL/GenBank/DDBJ whole genome shotgun (WGS) entry which is preliminary data.</text>
</comment>
<dbReference type="InterPro" id="IPR036388">
    <property type="entry name" value="WH-like_DNA-bd_sf"/>
</dbReference>
<dbReference type="InterPro" id="IPR014284">
    <property type="entry name" value="RNA_pol_sigma-70_dom"/>
</dbReference>
<feature type="domain" description="RNA polymerase sigma-70 region 2" evidence="5">
    <location>
        <begin position="16"/>
        <end position="79"/>
    </location>
</feature>
<dbReference type="GO" id="GO:0016987">
    <property type="term" value="F:sigma factor activity"/>
    <property type="evidence" value="ECO:0007669"/>
    <property type="project" value="UniProtKB-KW"/>
</dbReference>
<dbReference type="InterPro" id="IPR039425">
    <property type="entry name" value="RNA_pol_sigma-70-like"/>
</dbReference>
<proteinExistence type="inferred from homology"/>
<dbReference type="PANTHER" id="PTHR43133">
    <property type="entry name" value="RNA POLYMERASE ECF-TYPE SIGMA FACTO"/>
    <property type="match status" value="1"/>
</dbReference>
<name>A0A948TKU4_9BACT</name>
<reference evidence="7" key="1">
    <citation type="journal article" date="2021" name="PeerJ">
        <title>Extensive microbial diversity within the chicken gut microbiome revealed by metagenomics and culture.</title>
        <authorList>
            <person name="Gilroy R."/>
            <person name="Ravi A."/>
            <person name="Getino M."/>
            <person name="Pursley I."/>
            <person name="Horton D.L."/>
            <person name="Alikhan N.F."/>
            <person name="Baker D."/>
            <person name="Gharbi K."/>
            <person name="Hall N."/>
            <person name="Watson M."/>
            <person name="Adriaenssens E.M."/>
            <person name="Foster-Nyarko E."/>
            <person name="Jarju S."/>
            <person name="Secka A."/>
            <person name="Antonio M."/>
            <person name="Oren A."/>
            <person name="Chaudhuri R.R."/>
            <person name="La Ragione R."/>
            <person name="Hildebrand F."/>
            <person name="Pallen M.J."/>
        </authorList>
    </citation>
    <scope>NUCLEOTIDE SEQUENCE</scope>
    <source>
        <strain evidence="7">8470</strain>
    </source>
</reference>
<dbReference type="GO" id="GO:0003677">
    <property type="term" value="F:DNA binding"/>
    <property type="evidence" value="ECO:0007669"/>
    <property type="project" value="InterPro"/>
</dbReference>
<evidence type="ECO:0000256" key="1">
    <source>
        <dbReference type="ARBA" id="ARBA00010641"/>
    </source>
</evidence>
<evidence type="ECO:0000313" key="7">
    <source>
        <dbReference type="EMBL" id="MBU3855124.1"/>
    </source>
</evidence>
<dbReference type="SUPFAM" id="SSF88659">
    <property type="entry name" value="Sigma3 and sigma4 domains of RNA polymerase sigma factors"/>
    <property type="match status" value="1"/>
</dbReference>
<dbReference type="GO" id="GO:0006352">
    <property type="term" value="P:DNA-templated transcription initiation"/>
    <property type="evidence" value="ECO:0007669"/>
    <property type="project" value="InterPro"/>
</dbReference>
<dbReference type="Pfam" id="PF04542">
    <property type="entry name" value="Sigma70_r2"/>
    <property type="match status" value="1"/>
</dbReference>
<accession>A0A948TKU4</accession>
<evidence type="ECO:0000256" key="3">
    <source>
        <dbReference type="ARBA" id="ARBA00023082"/>
    </source>
</evidence>